<feature type="domain" description="Prepilin type IV endopeptidase peptidase" evidence="3">
    <location>
        <begin position="14"/>
        <end position="116"/>
    </location>
</feature>
<organism evidence="4">
    <name type="scientific">Leptospirillum ferriphilum</name>
    <dbReference type="NCBI Taxonomy" id="178606"/>
    <lineage>
        <taxon>Bacteria</taxon>
        <taxon>Pseudomonadati</taxon>
        <taxon>Nitrospirota</taxon>
        <taxon>Nitrospiria</taxon>
        <taxon>Nitrospirales</taxon>
        <taxon>Nitrospiraceae</taxon>
        <taxon>Leptospirillum</taxon>
    </lineage>
</organism>
<evidence type="ECO:0000313" key="4">
    <source>
        <dbReference type="EMBL" id="SOU92523.1"/>
    </source>
</evidence>
<dbReference type="EC" id="2.1.1.-" evidence="4"/>
<dbReference type="Gene3D" id="1.20.120.1220">
    <property type="match status" value="1"/>
</dbReference>
<keyword evidence="4" id="KW-0808">Transferase</keyword>
<dbReference type="GO" id="GO:0008168">
    <property type="term" value="F:methyltransferase activity"/>
    <property type="evidence" value="ECO:0007669"/>
    <property type="project" value="UniProtKB-KW"/>
</dbReference>
<dbReference type="RefSeq" id="WP_099590462.1">
    <property type="nucleotide sequence ID" value="NZ_OBMB01000001.1"/>
</dbReference>
<keyword evidence="4" id="KW-0489">Methyltransferase</keyword>
<keyword evidence="2" id="KW-1133">Transmembrane helix</keyword>
<sequence>MLTFYSNAAIGTALVATIIAIWYDVRYMRLPHLLTISTMCAGIGLSVMHLNGETGVLDACLGLLEGLLPLGIVALVYPEKIGFGDAMWLGGIGSLTGWAPLAFVVSIASLSSLIFFGILYLFGKRTKILPFGPFLGLSALIILSWTRFFSNNPSPQLLQ</sequence>
<evidence type="ECO:0000259" key="3">
    <source>
        <dbReference type="Pfam" id="PF01478"/>
    </source>
</evidence>
<dbReference type="AlphaFoldDB" id="A0A2I2MGT5"/>
<feature type="transmembrane region" description="Helical" evidence="2">
    <location>
        <begin position="98"/>
        <end position="122"/>
    </location>
</feature>
<feature type="transmembrane region" description="Helical" evidence="2">
    <location>
        <begin position="6"/>
        <end position="23"/>
    </location>
</feature>
<accession>A0A2I2MGT5</accession>
<dbReference type="GO" id="GO:0006465">
    <property type="term" value="P:signal peptide processing"/>
    <property type="evidence" value="ECO:0007669"/>
    <property type="project" value="TreeGrafter"/>
</dbReference>
<keyword evidence="2" id="KW-0812">Transmembrane</keyword>
<gene>
    <name evidence="4" type="ORF">LFTS_01150</name>
</gene>
<protein>
    <submittedName>
        <fullName evidence="4">Leader peptidase (Prepilin peptidase) / N-methyltransferase</fullName>
        <ecNumber evidence="4">2.1.1.-</ecNumber>
    </submittedName>
</protein>
<keyword evidence="2" id="KW-0472">Membrane</keyword>
<dbReference type="GO" id="GO:0032259">
    <property type="term" value="P:methylation"/>
    <property type="evidence" value="ECO:0007669"/>
    <property type="project" value="UniProtKB-KW"/>
</dbReference>
<comment type="similarity">
    <text evidence="1">Belongs to the peptidase A24 family.</text>
</comment>
<feature type="transmembrane region" description="Helical" evidence="2">
    <location>
        <begin position="30"/>
        <end position="50"/>
    </location>
</feature>
<dbReference type="GO" id="GO:0005886">
    <property type="term" value="C:plasma membrane"/>
    <property type="evidence" value="ECO:0007669"/>
    <property type="project" value="TreeGrafter"/>
</dbReference>
<dbReference type="Pfam" id="PF01478">
    <property type="entry name" value="Peptidase_A24"/>
    <property type="match status" value="1"/>
</dbReference>
<dbReference type="GO" id="GO:0004190">
    <property type="term" value="F:aspartic-type endopeptidase activity"/>
    <property type="evidence" value="ECO:0007669"/>
    <property type="project" value="InterPro"/>
</dbReference>
<evidence type="ECO:0000256" key="2">
    <source>
        <dbReference type="SAM" id="Phobius"/>
    </source>
</evidence>
<dbReference type="OrthoDB" id="9789291at2"/>
<dbReference type="PANTHER" id="PTHR30487">
    <property type="entry name" value="TYPE 4 PREPILIN-LIKE PROTEINS LEADER PEPTIDE-PROCESSING ENZYME"/>
    <property type="match status" value="1"/>
</dbReference>
<feature type="transmembrane region" description="Helical" evidence="2">
    <location>
        <begin position="128"/>
        <end position="149"/>
    </location>
</feature>
<dbReference type="InterPro" id="IPR050882">
    <property type="entry name" value="Prepilin_peptidase/N-MTase"/>
</dbReference>
<name>A0A2I2MGT5_9BACT</name>
<evidence type="ECO:0000256" key="1">
    <source>
        <dbReference type="ARBA" id="ARBA00005801"/>
    </source>
</evidence>
<proteinExistence type="inferred from homology"/>
<reference evidence="4" key="1">
    <citation type="submission" date="2017-12" db="EMBL/GenBank/DDBJ databases">
        <authorList>
            <consortium name="SysMetEx"/>
        </authorList>
    </citation>
    <scope>NUCLEOTIDE SEQUENCE</scope>
    <source>
        <strain evidence="4">Pb_238</strain>
    </source>
</reference>
<dbReference type="PANTHER" id="PTHR30487:SF0">
    <property type="entry name" value="PREPILIN LEADER PEPTIDASE_N-METHYLTRANSFERASE-RELATED"/>
    <property type="match status" value="1"/>
</dbReference>
<dbReference type="InterPro" id="IPR000045">
    <property type="entry name" value="Prepilin_IV_endopep_pep"/>
</dbReference>
<dbReference type="EMBL" id="LT966316">
    <property type="protein sequence ID" value="SOU92523.1"/>
    <property type="molecule type" value="Genomic_DNA"/>
</dbReference>